<organism evidence="1 2">
    <name type="scientific">Eschrichtius robustus</name>
    <name type="common">California gray whale</name>
    <name type="synonym">Eschrichtius gibbosus</name>
    <dbReference type="NCBI Taxonomy" id="9764"/>
    <lineage>
        <taxon>Eukaryota</taxon>
        <taxon>Metazoa</taxon>
        <taxon>Chordata</taxon>
        <taxon>Craniata</taxon>
        <taxon>Vertebrata</taxon>
        <taxon>Euteleostomi</taxon>
        <taxon>Mammalia</taxon>
        <taxon>Eutheria</taxon>
        <taxon>Laurasiatheria</taxon>
        <taxon>Artiodactyla</taxon>
        <taxon>Whippomorpha</taxon>
        <taxon>Cetacea</taxon>
        <taxon>Mysticeti</taxon>
        <taxon>Eschrichtiidae</taxon>
        <taxon>Eschrichtius</taxon>
    </lineage>
</organism>
<dbReference type="InterPro" id="IPR041090">
    <property type="entry name" value="DUF5578"/>
</dbReference>
<gene>
    <name evidence="1" type="ORF">J1605_012407</name>
</gene>
<name>A0AB34GHR4_ESCRO</name>
<dbReference type="PANTHER" id="PTHR34258:SF1">
    <property type="entry name" value="ARMADILLO-LIKE HELICAL DOMAIN CONTAINING PROTEIN 1"/>
    <property type="match status" value="1"/>
</dbReference>
<dbReference type="InterPro" id="IPR011989">
    <property type="entry name" value="ARM-like"/>
</dbReference>
<dbReference type="EMBL" id="JAIQCJ010002214">
    <property type="protein sequence ID" value="KAJ8779523.1"/>
    <property type="molecule type" value="Genomic_DNA"/>
</dbReference>
<dbReference type="InterPro" id="IPR016024">
    <property type="entry name" value="ARM-type_fold"/>
</dbReference>
<dbReference type="SUPFAM" id="SSF48371">
    <property type="entry name" value="ARM repeat"/>
    <property type="match status" value="1"/>
</dbReference>
<evidence type="ECO:0000313" key="1">
    <source>
        <dbReference type="EMBL" id="KAJ8779523.1"/>
    </source>
</evidence>
<evidence type="ECO:0008006" key="3">
    <source>
        <dbReference type="Google" id="ProtNLM"/>
    </source>
</evidence>
<protein>
    <recommendedName>
        <fullName evidence="3">Armadillo-like helical domain containing protein 1</fullName>
    </recommendedName>
</protein>
<evidence type="ECO:0000313" key="2">
    <source>
        <dbReference type="Proteomes" id="UP001159641"/>
    </source>
</evidence>
<proteinExistence type="predicted"/>
<dbReference type="AlphaFoldDB" id="A0AB34GHR4"/>
<accession>A0AB34GHR4</accession>
<dbReference type="PANTHER" id="PTHR34258">
    <property type="entry name" value="ARMADILLO-LIKE HELICAL DOMAIN CONTAINING PROTEIN 1"/>
    <property type="match status" value="1"/>
</dbReference>
<comment type="caution">
    <text evidence="1">The sequence shown here is derived from an EMBL/GenBank/DDBJ whole genome shotgun (WGS) entry which is preliminary data.</text>
</comment>
<keyword evidence="2" id="KW-1185">Reference proteome</keyword>
<sequence length="219" mass="24300">MRGWGVERRASPAPLPSPAIELIKDLVNYDVCPALLKGLVALLIPSFEETGKQQSQIVSDSSVLQLTAHLPLFLQQAAAAKAIGILARGNTSLAEEMLHLRVVHSLMAAMGNTDHSNSQRQASLTLEYFVQLFPVVEEHVRRSMGEELYKLFRSNAEDLYVKIDSIQADILAANRVNVTKELYLSGLSDSTVSFYFGHCNRGQVAYITHFQKEAVEEKE</sequence>
<dbReference type="Proteomes" id="UP001159641">
    <property type="component" value="Unassembled WGS sequence"/>
</dbReference>
<dbReference type="Gene3D" id="1.25.10.10">
    <property type="entry name" value="Leucine-rich Repeat Variant"/>
    <property type="match status" value="1"/>
</dbReference>
<reference evidence="1 2" key="1">
    <citation type="submission" date="2022-11" db="EMBL/GenBank/DDBJ databases">
        <title>Whole genome sequence of Eschrichtius robustus ER-17-0199.</title>
        <authorList>
            <person name="Bruniche-Olsen A."/>
            <person name="Black A.N."/>
            <person name="Fields C.J."/>
            <person name="Walden K."/>
            <person name="Dewoody J.A."/>
        </authorList>
    </citation>
    <scope>NUCLEOTIDE SEQUENCE [LARGE SCALE GENOMIC DNA]</scope>
    <source>
        <strain evidence="1">ER-17-0199</strain>
        <tissue evidence="1">Blubber</tissue>
    </source>
</reference>